<keyword evidence="2" id="KW-1185">Reference proteome</keyword>
<accession>A0ACA9RA43</accession>
<reference evidence="1" key="1">
    <citation type="submission" date="2021-06" db="EMBL/GenBank/DDBJ databases">
        <authorList>
            <person name="Kallberg Y."/>
            <person name="Tangrot J."/>
            <person name="Rosling A."/>
        </authorList>
    </citation>
    <scope>NUCLEOTIDE SEQUENCE</scope>
    <source>
        <strain evidence="1">28 12/20/2015</strain>
    </source>
</reference>
<sequence>DYDGRTILNEFIRPPRPIELWSNGIRRQDILDPKNNGNKIRDVSRCEKYRLQDRTGTHKLKDIVKDELNIIVKTSIRHFNDREIITDLPDEDARVTMELFKANRDRWLEMVPTVSPKSWQKPSISCPVVNRPIPTI</sequence>
<feature type="non-terminal residue" evidence="1">
    <location>
        <position position="136"/>
    </location>
</feature>
<evidence type="ECO:0000313" key="2">
    <source>
        <dbReference type="Proteomes" id="UP000789366"/>
    </source>
</evidence>
<proteinExistence type="predicted"/>
<organism evidence="1 2">
    <name type="scientific">Cetraspora pellucida</name>
    <dbReference type="NCBI Taxonomy" id="1433469"/>
    <lineage>
        <taxon>Eukaryota</taxon>
        <taxon>Fungi</taxon>
        <taxon>Fungi incertae sedis</taxon>
        <taxon>Mucoromycota</taxon>
        <taxon>Glomeromycotina</taxon>
        <taxon>Glomeromycetes</taxon>
        <taxon>Diversisporales</taxon>
        <taxon>Gigasporaceae</taxon>
        <taxon>Cetraspora</taxon>
    </lineage>
</organism>
<protein>
    <submittedName>
        <fullName evidence="1">6157_t:CDS:1</fullName>
    </submittedName>
</protein>
<evidence type="ECO:0000313" key="1">
    <source>
        <dbReference type="EMBL" id="CAG8784512.1"/>
    </source>
</evidence>
<dbReference type="EMBL" id="CAJVPW010063281">
    <property type="protein sequence ID" value="CAG8784512.1"/>
    <property type="molecule type" value="Genomic_DNA"/>
</dbReference>
<comment type="caution">
    <text evidence="1">The sequence shown here is derived from an EMBL/GenBank/DDBJ whole genome shotgun (WGS) entry which is preliminary data.</text>
</comment>
<gene>
    <name evidence="1" type="ORF">SPELUC_LOCUS16667</name>
</gene>
<name>A0ACA9RA43_9GLOM</name>
<dbReference type="Proteomes" id="UP000789366">
    <property type="component" value="Unassembled WGS sequence"/>
</dbReference>
<feature type="non-terminal residue" evidence="1">
    <location>
        <position position="1"/>
    </location>
</feature>